<evidence type="ECO:0000313" key="2">
    <source>
        <dbReference type="EMBL" id="CAH1106731.1"/>
    </source>
</evidence>
<reference evidence="2" key="1">
    <citation type="submission" date="2022-01" db="EMBL/GenBank/DDBJ databases">
        <authorList>
            <person name="King R."/>
        </authorList>
    </citation>
    <scope>NUCLEOTIDE SEQUENCE</scope>
</reference>
<evidence type="ECO:0000256" key="1">
    <source>
        <dbReference type="SAM" id="MobiDB-lite"/>
    </source>
</evidence>
<gene>
    <name evidence="2" type="ORF">PSYICH_LOCUS7226</name>
</gene>
<name>A0A9P0GDB3_9CUCU</name>
<dbReference type="Proteomes" id="UP001153636">
    <property type="component" value="Chromosome 2"/>
</dbReference>
<keyword evidence="3" id="KW-1185">Reference proteome</keyword>
<feature type="region of interest" description="Disordered" evidence="1">
    <location>
        <begin position="125"/>
        <end position="168"/>
    </location>
</feature>
<accession>A0A9P0GDB3</accession>
<proteinExistence type="predicted"/>
<dbReference type="EMBL" id="OV651814">
    <property type="protein sequence ID" value="CAH1106731.1"/>
    <property type="molecule type" value="Genomic_DNA"/>
</dbReference>
<evidence type="ECO:0000313" key="3">
    <source>
        <dbReference type="Proteomes" id="UP001153636"/>
    </source>
</evidence>
<protein>
    <submittedName>
        <fullName evidence="2">Uncharacterized protein</fullName>
    </submittedName>
</protein>
<sequence length="224" mass="25453">MRGLNFALETGITVIQKYLQKGHGQMEVDSVHSDIERQIRNKKINIPADYVYICKTACHKSSYNVEYLMHNFFKKYDNLQTVKSIRPGKAVVGAPTVNDLKALKYSKDADDIDFGKTETSDHSKRALQIDVTKMETESTETTSNSELEDEAVHSDYEPQPCSSKSNYYTGEHTQVRQPLITETIAKIISFQGQKSVTALIDNKYDVFVRCLKSKISNINHFTDI</sequence>
<dbReference type="AlphaFoldDB" id="A0A9P0GDB3"/>
<organism evidence="2 3">
    <name type="scientific">Psylliodes chrysocephalus</name>
    <dbReference type="NCBI Taxonomy" id="3402493"/>
    <lineage>
        <taxon>Eukaryota</taxon>
        <taxon>Metazoa</taxon>
        <taxon>Ecdysozoa</taxon>
        <taxon>Arthropoda</taxon>
        <taxon>Hexapoda</taxon>
        <taxon>Insecta</taxon>
        <taxon>Pterygota</taxon>
        <taxon>Neoptera</taxon>
        <taxon>Endopterygota</taxon>
        <taxon>Coleoptera</taxon>
        <taxon>Polyphaga</taxon>
        <taxon>Cucujiformia</taxon>
        <taxon>Chrysomeloidea</taxon>
        <taxon>Chrysomelidae</taxon>
        <taxon>Galerucinae</taxon>
        <taxon>Alticini</taxon>
        <taxon>Psylliodes</taxon>
    </lineage>
</organism>